<evidence type="ECO:0000313" key="3">
    <source>
        <dbReference type="EMBL" id="EGT50569.1"/>
    </source>
</evidence>
<dbReference type="AlphaFoldDB" id="G0N239"/>
<feature type="region of interest" description="Disordered" evidence="2">
    <location>
        <begin position="299"/>
        <end position="393"/>
    </location>
</feature>
<gene>
    <name evidence="3" type="ORF">CAEBREN_11535</name>
</gene>
<feature type="compositionally biased region" description="Polar residues" evidence="2">
    <location>
        <begin position="216"/>
        <end position="228"/>
    </location>
</feature>
<proteinExistence type="predicted"/>
<sequence length="557" mass="62125">MPIWKWMLRRAPSRINADGNKEVLEARTREAQVLQTAQTEGNRLEAQNQAQRALAQALRAQAQRAQAQAIVLQAWQAEKELMRTHLALLDAQQHGDHQAIALALQASHRARDQVCRARDAVQARKETRVMWEQHLSEQFKKALVENRVQREHAAAQGSQGCQAHGAQVQETQLYGAQAYRARDQEVQTQDAQAQAAQSQRAHAPAQEPQALRAQIQELQNARAQEAQTQRASRQVQAPRAQPQQAQAQRAQPQVALAPAQASQASRTVQAYSGCPVHRPQVAQAQQAQAQAAQAQELQKVQELQNQAPRAQDQRDQEAQSQRAQVPAQVQAQRAQAQVAQAQELQNAQKPQDQAPRAQPQEAQAQRAQAQAAQAQEAREAQTQRAQAPAQDPTSQASYLTSLIPQIVSQVTKDISYLWSQATQALTTIDQLKGPEPVPEVFTLTRESDFQLFCVKQNGQKFYLKEYRSGTFHFLSKTILKQDAEITFVSGPIQNTKMFNVSVSNGDDNFKEIGRLGPGHTSLMIDESVCNGQNRQKEYKLCIRCRWVAVDSMFGFGF</sequence>
<evidence type="ECO:0000256" key="1">
    <source>
        <dbReference type="SAM" id="Coils"/>
    </source>
</evidence>
<keyword evidence="4" id="KW-1185">Reference proteome</keyword>
<feature type="compositionally biased region" description="Low complexity" evidence="2">
    <location>
        <begin position="186"/>
        <end position="206"/>
    </location>
</feature>
<feature type="region of interest" description="Disordered" evidence="2">
    <location>
        <begin position="184"/>
        <end position="259"/>
    </location>
</feature>
<accession>G0N239</accession>
<dbReference type="InParanoid" id="G0N239"/>
<feature type="compositionally biased region" description="Low complexity" evidence="2">
    <location>
        <begin position="229"/>
        <end position="259"/>
    </location>
</feature>
<protein>
    <submittedName>
        <fullName evidence="3">Uncharacterized protein</fullName>
    </submittedName>
</protein>
<evidence type="ECO:0000256" key="2">
    <source>
        <dbReference type="SAM" id="MobiDB-lite"/>
    </source>
</evidence>
<dbReference type="EMBL" id="GL379829">
    <property type="protein sequence ID" value="EGT50569.1"/>
    <property type="molecule type" value="Genomic_DNA"/>
</dbReference>
<dbReference type="HOGENOM" id="CLU_489382_0_0_1"/>
<keyword evidence="1" id="KW-0175">Coiled coil</keyword>
<feature type="compositionally biased region" description="Low complexity" evidence="2">
    <location>
        <begin position="318"/>
        <end position="375"/>
    </location>
</feature>
<dbReference type="Proteomes" id="UP000008068">
    <property type="component" value="Unassembled WGS sequence"/>
</dbReference>
<name>G0N239_CAEBE</name>
<reference evidence="4" key="1">
    <citation type="submission" date="2011-07" db="EMBL/GenBank/DDBJ databases">
        <authorList>
            <consortium name="Caenorhabditis brenneri Sequencing and Analysis Consortium"/>
            <person name="Wilson R.K."/>
        </authorList>
    </citation>
    <scope>NUCLEOTIDE SEQUENCE [LARGE SCALE GENOMIC DNA]</scope>
    <source>
        <strain evidence="4">PB2801</strain>
    </source>
</reference>
<evidence type="ECO:0000313" key="4">
    <source>
        <dbReference type="Proteomes" id="UP000008068"/>
    </source>
</evidence>
<organism evidence="4">
    <name type="scientific">Caenorhabditis brenneri</name>
    <name type="common">Nematode worm</name>
    <dbReference type="NCBI Taxonomy" id="135651"/>
    <lineage>
        <taxon>Eukaryota</taxon>
        <taxon>Metazoa</taxon>
        <taxon>Ecdysozoa</taxon>
        <taxon>Nematoda</taxon>
        <taxon>Chromadorea</taxon>
        <taxon>Rhabditida</taxon>
        <taxon>Rhabditina</taxon>
        <taxon>Rhabditomorpha</taxon>
        <taxon>Rhabditoidea</taxon>
        <taxon>Rhabditidae</taxon>
        <taxon>Peloderinae</taxon>
        <taxon>Caenorhabditis</taxon>
    </lineage>
</organism>
<feature type="coiled-coil region" evidence="1">
    <location>
        <begin position="34"/>
        <end position="68"/>
    </location>
</feature>